<protein>
    <submittedName>
        <fullName evidence="4">Uncharacterized protein</fullName>
    </submittedName>
</protein>
<keyword evidence="5" id="KW-1185">Reference proteome</keyword>
<dbReference type="EMBL" id="BJMN01000062">
    <property type="protein sequence ID" value="GEB61652.1"/>
    <property type="molecule type" value="Genomic_DNA"/>
</dbReference>
<dbReference type="AlphaFoldDB" id="A0A4Y3RVR5"/>
<feature type="transmembrane region" description="Helical" evidence="1">
    <location>
        <begin position="410"/>
        <end position="434"/>
    </location>
</feature>
<dbReference type="OrthoDB" id="4149396at2"/>
<gene>
    <name evidence="4" type="ORF">SGA01_72570</name>
</gene>
<dbReference type="Pfam" id="PF20270">
    <property type="entry name" value="CATRA-C"/>
    <property type="match status" value="1"/>
</dbReference>
<feature type="domain" description="CASPASE and TPR Repeat-Associated N-terminal" evidence="2">
    <location>
        <begin position="16"/>
        <end position="237"/>
    </location>
</feature>
<keyword evidence="1" id="KW-1133">Transmembrane helix</keyword>
<feature type="transmembrane region" description="Helical" evidence="1">
    <location>
        <begin position="500"/>
        <end position="519"/>
    </location>
</feature>
<evidence type="ECO:0000256" key="1">
    <source>
        <dbReference type="SAM" id="Phobius"/>
    </source>
</evidence>
<keyword evidence="1" id="KW-0472">Membrane</keyword>
<dbReference type="NCBIfam" id="NF038357">
    <property type="entry name" value="BN6_48550_fam"/>
    <property type="match status" value="1"/>
</dbReference>
<organism evidence="4 5">
    <name type="scientific">Streptomyces gardneri</name>
    <dbReference type="NCBI Taxonomy" id="66892"/>
    <lineage>
        <taxon>Bacteria</taxon>
        <taxon>Bacillati</taxon>
        <taxon>Actinomycetota</taxon>
        <taxon>Actinomycetes</taxon>
        <taxon>Kitasatosporales</taxon>
        <taxon>Streptomycetaceae</taxon>
        <taxon>Streptomyces</taxon>
    </lineage>
</organism>
<feature type="transmembrane region" description="Helical" evidence="1">
    <location>
        <begin position="440"/>
        <end position="461"/>
    </location>
</feature>
<name>A0A4Y3RVR5_9ACTN</name>
<proteinExistence type="predicted"/>
<dbReference type="Pfam" id="PF20269">
    <property type="entry name" value="CATRA-N"/>
    <property type="match status" value="1"/>
</dbReference>
<sequence length="524" mass="56194">MGSGTGSEPRHAREALQLHYFFASQRFGDEGGRLLRLLWETCAQAGMSTALQPGGELTLPDGDVLTGGFDFRSLRQRSDADGRRQAMLYRMNDVVGLTVMLAADEGPGRSAAESAQVLRALERTWDEARVRAVAAQAAPSAGATPDTDASLIGSIRIHRSLRVPDGSPVTDLATVGEGLRRELAPQARLSRPIETDDDLMLWEITRSDGGVSAPRDLLVTTLATDEQEGLLDDWSWHAAHGDLVPLTRYLIGATQVRENHRVRLGSSADLDEHLYRLRRDSEGLTRNWQDLMASSQVGATVGRRALVRWERLAEQARQALAEERLAGATTSNLRAMTRSLEVASAALRVLGAGADGRPRVLDRDEEIRARLAAMLDDDVTYLGIAREQAAEAARVATESAAQRLQGHQQYLSLIQTTVIGALLLTLTAVQALAYKPPVPVRLHAPLIAFLGALGLVLPLLVVRRWRGGTGGRIGGVLEIASLSVAGAAAGWLAGRALGHTAPSVLVGAALLALLGVLLTRRSSP</sequence>
<keyword evidence="1" id="KW-0812">Transmembrane</keyword>
<accession>A0A4Y3RVR5</accession>
<evidence type="ECO:0000259" key="2">
    <source>
        <dbReference type="Pfam" id="PF20269"/>
    </source>
</evidence>
<reference evidence="4 5" key="1">
    <citation type="submission" date="2019-06" db="EMBL/GenBank/DDBJ databases">
        <title>Whole genome shotgun sequence of Streptomyces gardneri NBRC 12865.</title>
        <authorList>
            <person name="Hosoyama A."/>
            <person name="Uohara A."/>
            <person name="Ohji S."/>
            <person name="Ichikawa N."/>
        </authorList>
    </citation>
    <scope>NUCLEOTIDE SEQUENCE [LARGE SCALE GENOMIC DNA]</scope>
    <source>
        <strain evidence="4 5">NBRC 12865</strain>
    </source>
</reference>
<dbReference type="RefSeq" id="WP_141302155.1">
    <property type="nucleotide sequence ID" value="NZ_BJMN01000062.1"/>
</dbReference>
<evidence type="ECO:0000313" key="4">
    <source>
        <dbReference type="EMBL" id="GEB61652.1"/>
    </source>
</evidence>
<dbReference type="InterPro" id="IPR046923">
    <property type="entry name" value="CATRA-C"/>
</dbReference>
<dbReference type="InterPro" id="IPR046922">
    <property type="entry name" value="CATRA-N"/>
</dbReference>
<comment type="caution">
    <text evidence="4">The sequence shown here is derived from an EMBL/GenBank/DDBJ whole genome shotgun (WGS) entry which is preliminary data.</text>
</comment>
<evidence type="ECO:0000259" key="3">
    <source>
        <dbReference type="Pfam" id="PF20270"/>
    </source>
</evidence>
<feature type="domain" description="CASPASE and TPR Repeat-Associated C-terminal" evidence="3">
    <location>
        <begin position="245"/>
        <end position="389"/>
    </location>
</feature>
<feature type="transmembrane region" description="Helical" evidence="1">
    <location>
        <begin position="473"/>
        <end position="494"/>
    </location>
</feature>
<evidence type="ECO:0000313" key="5">
    <source>
        <dbReference type="Proteomes" id="UP000315226"/>
    </source>
</evidence>
<dbReference type="Proteomes" id="UP000315226">
    <property type="component" value="Unassembled WGS sequence"/>
</dbReference>